<dbReference type="PROSITE" id="PS50088">
    <property type="entry name" value="ANK_REPEAT"/>
    <property type="match status" value="3"/>
</dbReference>
<evidence type="ECO:0000313" key="2">
    <source>
        <dbReference type="EMBL" id="KAG9240877.1"/>
    </source>
</evidence>
<gene>
    <name evidence="2" type="ORF">BJ878DRAFT_395191</name>
</gene>
<dbReference type="PRINTS" id="PR01415">
    <property type="entry name" value="ANKYRIN"/>
</dbReference>
<evidence type="ECO:0000313" key="3">
    <source>
        <dbReference type="Proteomes" id="UP000887226"/>
    </source>
</evidence>
<dbReference type="SMART" id="SM00248">
    <property type="entry name" value="ANK"/>
    <property type="match status" value="4"/>
</dbReference>
<reference evidence="2" key="1">
    <citation type="journal article" date="2021" name="IMA Fungus">
        <title>Genomic characterization of three marine fungi, including Emericellopsis atlantica sp. nov. with signatures of a generalist lifestyle and marine biomass degradation.</title>
        <authorList>
            <person name="Hagestad O.C."/>
            <person name="Hou L."/>
            <person name="Andersen J.H."/>
            <person name="Hansen E.H."/>
            <person name="Altermark B."/>
            <person name="Li C."/>
            <person name="Kuhnert E."/>
            <person name="Cox R.J."/>
            <person name="Crous P.W."/>
            <person name="Spatafora J.W."/>
            <person name="Lail K."/>
            <person name="Amirebrahimi M."/>
            <person name="Lipzen A."/>
            <person name="Pangilinan J."/>
            <person name="Andreopoulos W."/>
            <person name="Hayes R.D."/>
            <person name="Ng V."/>
            <person name="Grigoriev I.V."/>
            <person name="Jackson S.A."/>
            <person name="Sutton T.D.S."/>
            <person name="Dobson A.D.W."/>
            <person name="Rama T."/>
        </authorList>
    </citation>
    <scope>NUCLEOTIDE SEQUENCE</scope>
    <source>
        <strain evidence="2">TRa3180A</strain>
    </source>
</reference>
<evidence type="ECO:0000256" key="1">
    <source>
        <dbReference type="PROSITE-ProRule" id="PRU00023"/>
    </source>
</evidence>
<dbReference type="SUPFAM" id="SSF48403">
    <property type="entry name" value="Ankyrin repeat"/>
    <property type="match status" value="1"/>
</dbReference>
<keyword evidence="3" id="KW-1185">Reference proteome</keyword>
<dbReference type="InterPro" id="IPR036770">
    <property type="entry name" value="Ankyrin_rpt-contain_sf"/>
</dbReference>
<dbReference type="Pfam" id="PF00023">
    <property type="entry name" value="Ank"/>
    <property type="match status" value="2"/>
</dbReference>
<proteinExistence type="predicted"/>
<dbReference type="GO" id="GO:0030165">
    <property type="term" value="F:PDZ domain binding"/>
    <property type="evidence" value="ECO:0007669"/>
    <property type="project" value="TreeGrafter"/>
</dbReference>
<feature type="repeat" description="ANK" evidence="1">
    <location>
        <begin position="120"/>
        <end position="152"/>
    </location>
</feature>
<dbReference type="InterPro" id="IPR052771">
    <property type="entry name" value="Neurotrophin_sig_adaptor"/>
</dbReference>
<sequence>LIEEGADVSAFDSGWYGVTALQAACRSGQLNVLNWLLEVGAYVTEPGGNNGNTHDAACHGSHLDVVRHLLAEGSEVNAKPAFTHGETALQAVGRSGRVEIVTKLLNNGAFINTPAANHYQGQTALQSTAVGSHLAVVKMLVDVSADVNVLDMRHKASLKLAVLKGFEDVVERLRQAGA</sequence>
<dbReference type="PANTHER" id="PTHR24116">
    <property type="entry name" value="KINASE D-INTERACTING SUBSTRATE OF 220 KDA"/>
    <property type="match status" value="1"/>
</dbReference>
<accession>A0A9P7YWC6</accession>
<organism evidence="2 3">
    <name type="scientific">Calycina marina</name>
    <dbReference type="NCBI Taxonomy" id="1763456"/>
    <lineage>
        <taxon>Eukaryota</taxon>
        <taxon>Fungi</taxon>
        <taxon>Dikarya</taxon>
        <taxon>Ascomycota</taxon>
        <taxon>Pezizomycotina</taxon>
        <taxon>Leotiomycetes</taxon>
        <taxon>Helotiales</taxon>
        <taxon>Pezizellaceae</taxon>
        <taxon>Calycina</taxon>
    </lineage>
</organism>
<dbReference type="InterPro" id="IPR002110">
    <property type="entry name" value="Ankyrin_rpt"/>
</dbReference>
<dbReference type="PANTHER" id="PTHR24116:SF0">
    <property type="entry name" value="KINASE D-INTERACTING SUBSTRATE OF 220 KDA"/>
    <property type="match status" value="1"/>
</dbReference>
<dbReference type="OrthoDB" id="3563777at2759"/>
<feature type="repeat" description="ANK" evidence="1">
    <location>
        <begin position="16"/>
        <end position="48"/>
    </location>
</feature>
<keyword evidence="1" id="KW-0040">ANK repeat</keyword>
<dbReference type="EMBL" id="MU254322">
    <property type="protein sequence ID" value="KAG9240877.1"/>
    <property type="molecule type" value="Genomic_DNA"/>
</dbReference>
<dbReference type="GO" id="GO:0019887">
    <property type="term" value="F:protein kinase regulator activity"/>
    <property type="evidence" value="ECO:0007669"/>
    <property type="project" value="TreeGrafter"/>
</dbReference>
<feature type="non-terminal residue" evidence="2">
    <location>
        <position position="178"/>
    </location>
</feature>
<dbReference type="Proteomes" id="UP000887226">
    <property type="component" value="Unassembled WGS sequence"/>
</dbReference>
<feature type="non-terminal residue" evidence="2">
    <location>
        <position position="1"/>
    </location>
</feature>
<name>A0A9P7YWC6_9HELO</name>
<protein>
    <submittedName>
        <fullName evidence="2">Ankyrin repeat-containing domain protein</fullName>
    </submittedName>
</protein>
<comment type="caution">
    <text evidence="2">The sequence shown here is derived from an EMBL/GenBank/DDBJ whole genome shotgun (WGS) entry which is preliminary data.</text>
</comment>
<dbReference type="PROSITE" id="PS50297">
    <property type="entry name" value="ANK_REP_REGION"/>
    <property type="match status" value="3"/>
</dbReference>
<dbReference type="Pfam" id="PF12796">
    <property type="entry name" value="Ank_2"/>
    <property type="match status" value="1"/>
</dbReference>
<feature type="repeat" description="ANK" evidence="1">
    <location>
        <begin position="84"/>
        <end position="116"/>
    </location>
</feature>
<dbReference type="Gene3D" id="1.25.40.20">
    <property type="entry name" value="Ankyrin repeat-containing domain"/>
    <property type="match status" value="1"/>
</dbReference>
<dbReference type="AlphaFoldDB" id="A0A9P7YWC6"/>